<protein>
    <recommendedName>
        <fullName evidence="2">C3H1-type domain-containing protein</fullName>
    </recommendedName>
</protein>
<feature type="domain" description="C3H1-type" evidence="2">
    <location>
        <begin position="74"/>
        <end position="97"/>
    </location>
</feature>
<dbReference type="Pfam" id="PF00642">
    <property type="entry name" value="zf-CCCH"/>
    <property type="match status" value="1"/>
</dbReference>
<dbReference type="AlphaFoldDB" id="A0AAQ4FJU6"/>
<dbReference type="InterPro" id="IPR013087">
    <property type="entry name" value="Znf_C2H2_type"/>
</dbReference>
<dbReference type="SUPFAM" id="SSF57667">
    <property type="entry name" value="beta-beta-alpha zinc fingers"/>
    <property type="match status" value="1"/>
</dbReference>
<feature type="zinc finger region" description="C3H1-type" evidence="1">
    <location>
        <begin position="74"/>
        <end position="97"/>
    </location>
</feature>
<keyword evidence="4" id="KW-1185">Reference proteome</keyword>
<name>A0AAQ4FJU6_AMBAM</name>
<dbReference type="GO" id="GO:0008270">
    <property type="term" value="F:zinc ion binding"/>
    <property type="evidence" value="ECO:0007669"/>
    <property type="project" value="UniProtKB-KW"/>
</dbReference>
<reference evidence="3 4" key="1">
    <citation type="journal article" date="2023" name="Arcadia Sci">
        <title>De novo assembly of a long-read Amblyomma americanum tick genome.</title>
        <authorList>
            <person name="Chou S."/>
            <person name="Poskanzer K.E."/>
            <person name="Rollins M."/>
            <person name="Thuy-Boun P.S."/>
        </authorList>
    </citation>
    <scope>NUCLEOTIDE SEQUENCE [LARGE SCALE GENOMIC DNA]</scope>
    <source>
        <strain evidence="3">F_SG_1</strain>
        <tissue evidence="3">Salivary glands</tissue>
    </source>
</reference>
<keyword evidence="1" id="KW-0862">Zinc</keyword>
<organism evidence="3 4">
    <name type="scientific">Amblyomma americanum</name>
    <name type="common">Lone star tick</name>
    <dbReference type="NCBI Taxonomy" id="6943"/>
    <lineage>
        <taxon>Eukaryota</taxon>
        <taxon>Metazoa</taxon>
        <taxon>Ecdysozoa</taxon>
        <taxon>Arthropoda</taxon>
        <taxon>Chelicerata</taxon>
        <taxon>Arachnida</taxon>
        <taxon>Acari</taxon>
        <taxon>Parasitiformes</taxon>
        <taxon>Ixodida</taxon>
        <taxon>Ixodoidea</taxon>
        <taxon>Ixodidae</taxon>
        <taxon>Amblyomminae</taxon>
        <taxon>Amblyomma</taxon>
    </lineage>
</organism>
<evidence type="ECO:0000259" key="2">
    <source>
        <dbReference type="PROSITE" id="PS50103"/>
    </source>
</evidence>
<keyword evidence="1" id="KW-0479">Metal-binding</keyword>
<proteinExistence type="predicted"/>
<evidence type="ECO:0000256" key="1">
    <source>
        <dbReference type="PROSITE-ProRule" id="PRU00723"/>
    </source>
</evidence>
<dbReference type="InterPro" id="IPR036236">
    <property type="entry name" value="Znf_C2H2_sf"/>
</dbReference>
<comment type="caution">
    <text evidence="3">The sequence shown here is derived from an EMBL/GenBank/DDBJ whole genome shotgun (WGS) entry which is preliminary data.</text>
</comment>
<dbReference type="EMBL" id="JARKHS020002230">
    <property type="protein sequence ID" value="KAK8786985.1"/>
    <property type="molecule type" value="Genomic_DNA"/>
</dbReference>
<dbReference type="PROSITE" id="PS50103">
    <property type="entry name" value="ZF_C3H1"/>
    <property type="match status" value="1"/>
</dbReference>
<gene>
    <name evidence="3" type="ORF">V5799_023240</name>
</gene>
<dbReference type="InterPro" id="IPR000571">
    <property type="entry name" value="Znf_CCCH"/>
</dbReference>
<dbReference type="PROSITE" id="PS00028">
    <property type="entry name" value="ZINC_FINGER_C2H2_1"/>
    <property type="match status" value="1"/>
</dbReference>
<evidence type="ECO:0000313" key="4">
    <source>
        <dbReference type="Proteomes" id="UP001321473"/>
    </source>
</evidence>
<sequence>MQDKQSAAVSWSSAGMELSDFSCEFCSKNFDEEKEFRSHCNSTEHRAMLRVSDGDRTWKHRPPPHGVPCEELSICRDHQVHGQCRLGDQCCEAHSDDELAKWRECLEFRKARVKKAQEKHLEGYQEYAEELLQCYSEAMDPEARQKVMTENLQGLKLTCKQQLKRTVTPKDSELLWQFKLQTITPLQRVVLLHDAFRAHFELRRVVRSHFKFMLPEGCQEWVNSSNPPANSEAVLTYLIEVGFQASMYTTFVQTLAFDFGGYPVLIRNFSIDVVSLDMLTSIERTRRLFLTGKARWSAATVDLVPYAERGRYVCPLLESWPTSPIAGGLR</sequence>
<evidence type="ECO:0000313" key="3">
    <source>
        <dbReference type="EMBL" id="KAK8786985.1"/>
    </source>
</evidence>
<accession>A0AAQ4FJU6</accession>
<keyword evidence="1" id="KW-0863">Zinc-finger</keyword>
<dbReference type="Proteomes" id="UP001321473">
    <property type="component" value="Unassembled WGS sequence"/>
</dbReference>